<dbReference type="AlphaFoldDB" id="A0A821RSC4"/>
<comment type="caution">
    <text evidence="1">The sequence shown here is derived from an EMBL/GenBank/DDBJ whole genome shotgun (WGS) entry which is preliminary data.</text>
</comment>
<proteinExistence type="predicted"/>
<protein>
    <submittedName>
        <fullName evidence="1">Uncharacterized protein</fullName>
    </submittedName>
</protein>
<evidence type="ECO:0000313" key="1">
    <source>
        <dbReference type="EMBL" id="CAF4844551.1"/>
    </source>
</evidence>
<gene>
    <name evidence="1" type="ORF">UJA718_LOCUS43200</name>
</gene>
<feature type="non-terminal residue" evidence="1">
    <location>
        <position position="1"/>
    </location>
</feature>
<keyword evidence="2" id="KW-1185">Reference proteome</keyword>
<sequence length="49" mass="5694">MGDQDPSEHLVRRMTRVILTISFDETIDLLNRLFLHTSYTPKCTTGRQS</sequence>
<reference evidence="1" key="1">
    <citation type="submission" date="2021-02" db="EMBL/GenBank/DDBJ databases">
        <authorList>
            <person name="Nowell W R."/>
        </authorList>
    </citation>
    <scope>NUCLEOTIDE SEQUENCE</scope>
</reference>
<accession>A0A821RSC4</accession>
<dbReference type="Proteomes" id="UP000663873">
    <property type="component" value="Unassembled WGS sequence"/>
</dbReference>
<name>A0A821RSC4_9BILA</name>
<organism evidence="1 2">
    <name type="scientific">Rotaria socialis</name>
    <dbReference type="NCBI Taxonomy" id="392032"/>
    <lineage>
        <taxon>Eukaryota</taxon>
        <taxon>Metazoa</taxon>
        <taxon>Spiralia</taxon>
        <taxon>Gnathifera</taxon>
        <taxon>Rotifera</taxon>
        <taxon>Eurotatoria</taxon>
        <taxon>Bdelloidea</taxon>
        <taxon>Philodinida</taxon>
        <taxon>Philodinidae</taxon>
        <taxon>Rotaria</taxon>
    </lineage>
</organism>
<evidence type="ECO:0000313" key="2">
    <source>
        <dbReference type="Proteomes" id="UP000663873"/>
    </source>
</evidence>
<dbReference type="EMBL" id="CAJOBP010059058">
    <property type="protein sequence ID" value="CAF4844551.1"/>
    <property type="molecule type" value="Genomic_DNA"/>
</dbReference>